<evidence type="ECO:0000313" key="2">
    <source>
        <dbReference type="EMBL" id="CAB4320317.1"/>
    </source>
</evidence>
<protein>
    <submittedName>
        <fullName evidence="2">Uncharacterized protein</fullName>
    </submittedName>
</protein>
<organism evidence="2 3">
    <name type="scientific">Prunus armeniaca</name>
    <name type="common">Apricot</name>
    <name type="synonym">Armeniaca vulgaris</name>
    <dbReference type="NCBI Taxonomy" id="36596"/>
    <lineage>
        <taxon>Eukaryota</taxon>
        <taxon>Viridiplantae</taxon>
        <taxon>Streptophyta</taxon>
        <taxon>Embryophyta</taxon>
        <taxon>Tracheophyta</taxon>
        <taxon>Spermatophyta</taxon>
        <taxon>Magnoliopsida</taxon>
        <taxon>eudicotyledons</taxon>
        <taxon>Gunneridae</taxon>
        <taxon>Pentapetalae</taxon>
        <taxon>rosids</taxon>
        <taxon>fabids</taxon>
        <taxon>Rosales</taxon>
        <taxon>Rosaceae</taxon>
        <taxon>Amygdaloideae</taxon>
        <taxon>Amygdaleae</taxon>
        <taxon>Prunus</taxon>
    </lineage>
</organism>
<feature type="region of interest" description="Disordered" evidence="1">
    <location>
        <begin position="24"/>
        <end position="49"/>
    </location>
</feature>
<accession>A0A6J5Y7D8</accession>
<evidence type="ECO:0000313" key="3">
    <source>
        <dbReference type="Proteomes" id="UP000507245"/>
    </source>
</evidence>
<gene>
    <name evidence="2" type="ORF">ORAREDHAP_LOCUS49043</name>
</gene>
<feature type="region of interest" description="Disordered" evidence="1">
    <location>
        <begin position="91"/>
        <end position="121"/>
    </location>
</feature>
<feature type="compositionally biased region" description="Basic and acidic residues" evidence="1">
    <location>
        <begin position="94"/>
        <end position="109"/>
    </location>
</feature>
<dbReference type="EMBL" id="CAEKKB010000008">
    <property type="protein sequence ID" value="CAB4320317.1"/>
    <property type="molecule type" value="Genomic_DNA"/>
</dbReference>
<name>A0A6J5Y7D8_PRUAR</name>
<sequence>MYYHEELAFTITINKGKCAGKATGDAGSIPACESKKTKRGGSPTGSEEPESIDFQVYLLDVILPMRVPSCFEYPNPSITCQSQRLEGPKAIPYLKREAIPKEKKREDRYSPGGQKQMHFCNRRPAGWMEKPYYLRGEGKRKKVDGLLAFPRR</sequence>
<evidence type="ECO:0000256" key="1">
    <source>
        <dbReference type="SAM" id="MobiDB-lite"/>
    </source>
</evidence>
<dbReference type="Proteomes" id="UP000507245">
    <property type="component" value="Unassembled WGS sequence"/>
</dbReference>
<proteinExistence type="predicted"/>
<dbReference type="OrthoDB" id="10657350at2759"/>
<reference evidence="3" key="1">
    <citation type="journal article" date="2020" name="Genome Biol.">
        <title>Gamete binning: chromosome-level and haplotype-resolved genome assembly enabled by high-throughput single-cell sequencing of gamete genomes.</title>
        <authorList>
            <person name="Campoy J.A."/>
            <person name="Sun H."/>
            <person name="Goel M."/>
            <person name="Jiao W.-B."/>
            <person name="Folz-Donahue K."/>
            <person name="Wang N."/>
            <person name="Rubio M."/>
            <person name="Liu C."/>
            <person name="Kukat C."/>
            <person name="Ruiz D."/>
            <person name="Huettel B."/>
            <person name="Schneeberger K."/>
        </authorList>
    </citation>
    <scope>NUCLEOTIDE SEQUENCE [LARGE SCALE GENOMIC DNA]</scope>
    <source>
        <strain evidence="3">cv. Rojo Pasion</strain>
    </source>
</reference>
<keyword evidence="3" id="KW-1185">Reference proteome</keyword>
<dbReference type="AlphaFoldDB" id="A0A6J5Y7D8"/>